<reference evidence="1 2" key="1">
    <citation type="submission" date="2019-07" db="EMBL/GenBank/DDBJ databases">
        <title>WGS assembly of Gossypium mustelinum.</title>
        <authorList>
            <person name="Chen Z.J."/>
            <person name="Sreedasyam A."/>
            <person name="Ando A."/>
            <person name="Song Q."/>
            <person name="De L."/>
            <person name="Hulse-Kemp A."/>
            <person name="Ding M."/>
            <person name="Ye W."/>
            <person name="Kirkbride R."/>
            <person name="Jenkins J."/>
            <person name="Plott C."/>
            <person name="Lovell J."/>
            <person name="Lin Y.-M."/>
            <person name="Vaughn R."/>
            <person name="Liu B."/>
            <person name="Li W."/>
            <person name="Simpson S."/>
            <person name="Scheffler B."/>
            <person name="Saski C."/>
            <person name="Grover C."/>
            <person name="Hu G."/>
            <person name="Conover J."/>
            <person name="Carlson J."/>
            <person name="Shu S."/>
            <person name="Boston L."/>
            <person name="Williams M."/>
            <person name="Peterson D."/>
            <person name="Mcgee K."/>
            <person name="Jones D."/>
            <person name="Wendel J."/>
            <person name="Stelly D."/>
            <person name="Grimwood J."/>
            <person name="Schmutz J."/>
        </authorList>
    </citation>
    <scope>NUCLEOTIDE SEQUENCE [LARGE SCALE GENOMIC DNA]</scope>
    <source>
        <strain evidence="1">1408120.09</strain>
    </source>
</reference>
<evidence type="ECO:0000313" key="1">
    <source>
        <dbReference type="EMBL" id="TYJ27678.1"/>
    </source>
</evidence>
<evidence type="ECO:0000313" key="2">
    <source>
        <dbReference type="Proteomes" id="UP000323597"/>
    </source>
</evidence>
<protein>
    <submittedName>
        <fullName evidence="1">Uncharacterized protein</fullName>
    </submittedName>
</protein>
<accession>A0A5D2YMX7</accession>
<dbReference type="AlphaFoldDB" id="A0A5D2YMX7"/>
<sequence>MKMQTKFKKMNPNSTLFDPSPYPYMRFMLSSTSIQVLRTQSYTGKRPWRPCVGTTRGSPVLLLLSCIPETSGLGSMGLPRMAKREGYCCGAGQSTGVWVRVSLRLGLFLGYF</sequence>
<gene>
    <name evidence="1" type="ORF">E1A91_A07G204300v1</name>
</gene>
<organism evidence="1 2">
    <name type="scientific">Gossypium mustelinum</name>
    <name type="common">Cotton</name>
    <name type="synonym">Gossypium caicoense</name>
    <dbReference type="NCBI Taxonomy" id="34275"/>
    <lineage>
        <taxon>Eukaryota</taxon>
        <taxon>Viridiplantae</taxon>
        <taxon>Streptophyta</taxon>
        <taxon>Embryophyta</taxon>
        <taxon>Tracheophyta</taxon>
        <taxon>Spermatophyta</taxon>
        <taxon>Magnoliopsida</taxon>
        <taxon>eudicotyledons</taxon>
        <taxon>Gunneridae</taxon>
        <taxon>Pentapetalae</taxon>
        <taxon>rosids</taxon>
        <taxon>malvids</taxon>
        <taxon>Malvales</taxon>
        <taxon>Malvaceae</taxon>
        <taxon>Malvoideae</taxon>
        <taxon>Gossypium</taxon>
    </lineage>
</organism>
<proteinExistence type="predicted"/>
<dbReference type="Proteomes" id="UP000323597">
    <property type="component" value="Chromosome A07"/>
</dbReference>
<dbReference type="EMBL" id="CM017642">
    <property type="protein sequence ID" value="TYJ27678.1"/>
    <property type="molecule type" value="Genomic_DNA"/>
</dbReference>
<name>A0A5D2YMX7_GOSMU</name>
<keyword evidence="2" id="KW-1185">Reference proteome</keyword>